<dbReference type="InterPro" id="IPR001525">
    <property type="entry name" value="C5_MeTfrase"/>
</dbReference>
<dbReference type="GO" id="GO:0009307">
    <property type="term" value="P:DNA restriction-modification system"/>
    <property type="evidence" value="ECO:0007669"/>
    <property type="project" value="UniProtKB-KW"/>
</dbReference>
<dbReference type="PANTHER" id="PTHR46098">
    <property type="entry name" value="TRNA (CYTOSINE(38)-C(5))-METHYLTRANSFERASE"/>
    <property type="match status" value="1"/>
</dbReference>
<evidence type="ECO:0000256" key="5">
    <source>
        <dbReference type="ARBA" id="ARBA00022747"/>
    </source>
</evidence>
<keyword evidence="9" id="KW-1185">Reference proteome</keyword>
<comment type="catalytic activity">
    <reaction evidence="6">
        <text>a 2'-deoxycytidine in DNA + S-adenosyl-L-methionine = a 5-methyl-2'-deoxycytidine in DNA + S-adenosyl-L-homocysteine + H(+)</text>
        <dbReference type="Rhea" id="RHEA:13681"/>
        <dbReference type="Rhea" id="RHEA-COMP:11369"/>
        <dbReference type="Rhea" id="RHEA-COMP:11370"/>
        <dbReference type="ChEBI" id="CHEBI:15378"/>
        <dbReference type="ChEBI" id="CHEBI:57856"/>
        <dbReference type="ChEBI" id="CHEBI:59789"/>
        <dbReference type="ChEBI" id="CHEBI:85452"/>
        <dbReference type="ChEBI" id="CHEBI:85454"/>
        <dbReference type="EC" id="2.1.1.37"/>
    </reaction>
</comment>
<dbReference type="InterPro" id="IPR050750">
    <property type="entry name" value="C5-MTase"/>
</dbReference>
<accession>A0A6I4IST2</accession>
<evidence type="ECO:0000313" key="8">
    <source>
        <dbReference type="EMBL" id="MVO09767.1"/>
    </source>
</evidence>
<evidence type="ECO:0000256" key="7">
    <source>
        <dbReference type="PROSITE-ProRule" id="PRU01016"/>
    </source>
</evidence>
<dbReference type="GO" id="GO:0032259">
    <property type="term" value="P:methylation"/>
    <property type="evidence" value="ECO:0007669"/>
    <property type="project" value="UniProtKB-KW"/>
</dbReference>
<keyword evidence="5" id="KW-0680">Restriction system</keyword>
<dbReference type="SUPFAM" id="SSF53335">
    <property type="entry name" value="S-adenosyl-L-methionine-dependent methyltransferases"/>
    <property type="match status" value="1"/>
</dbReference>
<keyword evidence="4 7" id="KW-0949">S-adenosyl-L-methionine</keyword>
<dbReference type="Pfam" id="PF00145">
    <property type="entry name" value="DNA_methylase"/>
    <property type="match status" value="1"/>
</dbReference>
<proteinExistence type="inferred from homology"/>
<evidence type="ECO:0000256" key="2">
    <source>
        <dbReference type="ARBA" id="ARBA00022603"/>
    </source>
</evidence>
<keyword evidence="2 7" id="KW-0489">Methyltransferase</keyword>
<dbReference type="AlphaFoldDB" id="A0A6I4IST2"/>
<dbReference type="InterPro" id="IPR029063">
    <property type="entry name" value="SAM-dependent_MTases_sf"/>
</dbReference>
<dbReference type="Gene3D" id="3.90.120.10">
    <property type="entry name" value="DNA Methylase, subunit A, domain 2"/>
    <property type="match status" value="1"/>
</dbReference>
<sequence length="495" mass="57208">MRINKQQYNLNFSSFPIDKNKITYGEFFAGGLGCATGASKDKNISVLWVLNHDKIACKTANFHLPNTKVYWSDIYVQDEKELEQVDIIQASFECDEHSNAKGSRPIDKQSYMMGWELYRYIKYLQPLVLTVENVPGVKKWGPLDENGKPIKERAGEEFERWKSAMISLGYEYIESIRCAADDGIPTTRTRYFAIFYKEGIDCSFPEYTHNENGTDGKEKWIACEKFIDLDNHGHSIFGRKFNTELPKNLRKPLVPNSQKRIAYGIKKESPDFHQFICSYYGGKQGIKRITELSEPLKTQTSENRHQLVTVEKMQFIADYCYGDTSDPITKPLRTQLQRQTKMLVTTKQFITQYYGNNQAQSTSSPLRTQPCRDTSQLVTTIEKIQFLCQYYNSNGNPEQNTQSTNKPLKPILQVNKHQLVTVLHDFDIKTRFLDAEELSEISTFPRDFFTREGLELSHKNSISLIGNAVPPEWFYKILSHNIPAILEYKEKKMTA</sequence>
<gene>
    <name evidence="8" type="ORF">GOQ30_11415</name>
</gene>
<feature type="active site" evidence="7">
    <location>
        <position position="94"/>
    </location>
</feature>
<dbReference type="PROSITE" id="PS51679">
    <property type="entry name" value="SAM_MT_C5"/>
    <property type="match status" value="1"/>
</dbReference>
<keyword evidence="3 7" id="KW-0808">Transferase</keyword>
<dbReference type="EMBL" id="WQLW01000008">
    <property type="protein sequence ID" value="MVO09767.1"/>
    <property type="molecule type" value="Genomic_DNA"/>
</dbReference>
<dbReference type="PANTHER" id="PTHR46098:SF1">
    <property type="entry name" value="TRNA (CYTOSINE(38)-C(5))-METHYLTRANSFERASE"/>
    <property type="match status" value="1"/>
</dbReference>
<dbReference type="RefSeq" id="WP_140998146.1">
    <property type="nucleotide sequence ID" value="NZ_VDCZ01000008.1"/>
</dbReference>
<evidence type="ECO:0000313" key="9">
    <source>
        <dbReference type="Proteomes" id="UP000431264"/>
    </source>
</evidence>
<reference evidence="9" key="1">
    <citation type="submission" date="2019-05" db="EMBL/GenBank/DDBJ databases">
        <title>Flavobacterium profundi sp. nov., isolated from a deep-sea seamount.</title>
        <authorList>
            <person name="Zhang D.-C."/>
        </authorList>
    </citation>
    <scope>NUCLEOTIDE SEQUENCE [LARGE SCALE GENOMIC DNA]</scope>
    <source>
        <strain evidence="9">TP390</strain>
    </source>
</reference>
<comment type="similarity">
    <text evidence="7">Belongs to the class I-like SAM-binding methyltransferase superfamily. C5-methyltransferase family.</text>
</comment>
<organism evidence="8 9">
    <name type="scientific">Flavobacterium profundi</name>
    <dbReference type="NCBI Taxonomy" id="1774945"/>
    <lineage>
        <taxon>Bacteria</taxon>
        <taxon>Pseudomonadati</taxon>
        <taxon>Bacteroidota</taxon>
        <taxon>Flavobacteriia</taxon>
        <taxon>Flavobacteriales</taxon>
        <taxon>Flavobacteriaceae</taxon>
        <taxon>Flavobacterium</taxon>
    </lineage>
</organism>
<comment type="caution">
    <text evidence="8">The sequence shown here is derived from an EMBL/GenBank/DDBJ whole genome shotgun (WGS) entry which is preliminary data.</text>
</comment>
<name>A0A6I4IST2_9FLAO</name>
<evidence type="ECO:0000256" key="4">
    <source>
        <dbReference type="ARBA" id="ARBA00022691"/>
    </source>
</evidence>
<evidence type="ECO:0000256" key="3">
    <source>
        <dbReference type="ARBA" id="ARBA00022679"/>
    </source>
</evidence>
<evidence type="ECO:0000256" key="1">
    <source>
        <dbReference type="ARBA" id="ARBA00011975"/>
    </source>
</evidence>
<dbReference type="GO" id="GO:0003886">
    <property type="term" value="F:DNA (cytosine-5-)-methyltransferase activity"/>
    <property type="evidence" value="ECO:0007669"/>
    <property type="project" value="UniProtKB-EC"/>
</dbReference>
<protein>
    <recommendedName>
        <fullName evidence="1">DNA (cytosine-5-)-methyltransferase</fullName>
        <ecNumber evidence="1">2.1.1.37</ecNumber>
    </recommendedName>
</protein>
<dbReference type="EC" id="2.1.1.37" evidence="1"/>
<dbReference type="Proteomes" id="UP000431264">
    <property type="component" value="Unassembled WGS sequence"/>
</dbReference>
<dbReference type="Gene3D" id="3.40.50.150">
    <property type="entry name" value="Vaccinia Virus protein VP39"/>
    <property type="match status" value="1"/>
</dbReference>
<evidence type="ECO:0000256" key="6">
    <source>
        <dbReference type="ARBA" id="ARBA00047422"/>
    </source>
</evidence>
<dbReference type="OrthoDB" id="32195at2"/>